<dbReference type="STRING" id="425504.SAMN05216206_1735"/>
<reference evidence="3" key="1">
    <citation type="submission" date="2016-10" db="EMBL/GenBank/DDBJ databases">
        <authorList>
            <person name="Varghese N."/>
            <person name="Submissions S."/>
        </authorList>
    </citation>
    <scope>NUCLEOTIDE SEQUENCE [LARGE SCALE GENOMIC DNA]</scope>
    <source>
        <strain evidence="3">LMG 24016</strain>
    </source>
</reference>
<feature type="transmembrane region" description="Helical" evidence="1">
    <location>
        <begin position="21"/>
        <end position="40"/>
    </location>
</feature>
<dbReference type="AlphaFoldDB" id="A0A1I3G188"/>
<keyword evidence="3" id="KW-1185">Reference proteome</keyword>
<protein>
    <submittedName>
        <fullName evidence="2">Uncharacterized protein</fullName>
    </submittedName>
</protein>
<feature type="transmembrane region" description="Helical" evidence="1">
    <location>
        <begin position="46"/>
        <end position="64"/>
    </location>
</feature>
<dbReference type="Proteomes" id="UP000243606">
    <property type="component" value="Unassembled WGS sequence"/>
</dbReference>
<keyword evidence="1" id="KW-0472">Membrane</keyword>
<evidence type="ECO:0000313" key="3">
    <source>
        <dbReference type="Proteomes" id="UP000243606"/>
    </source>
</evidence>
<dbReference type="EMBL" id="FOQL01000001">
    <property type="protein sequence ID" value="SFI17255.1"/>
    <property type="molecule type" value="Genomic_DNA"/>
</dbReference>
<gene>
    <name evidence="2" type="ORF">SAMN05216206_1735</name>
</gene>
<dbReference type="RefSeq" id="WP_090241334.1">
    <property type="nucleotide sequence ID" value="NZ_FOQL01000001.1"/>
</dbReference>
<organism evidence="2 3">
    <name type="scientific">Pseudomonas guineae</name>
    <dbReference type="NCBI Taxonomy" id="425504"/>
    <lineage>
        <taxon>Bacteria</taxon>
        <taxon>Pseudomonadati</taxon>
        <taxon>Pseudomonadota</taxon>
        <taxon>Gammaproteobacteria</taxon>
        <taxon>Pseudomonadales</taxon>
        <taxon>Pseudomonadaceae</taxon>
        <taxon>Pseudomonas</taxon>
    </lineage>
</organism>
<evidence type="ECO:0000256" key="1">
    <source>
        <dbReference type="SAM" id="Phobius"/>
    </source>
</evidence>
<accession>A0A1I3G188</accession>
<sequence length="78" mass="8598">MTEPNEAKPYYKHRLYRLASAVFGLFLMGVGLYVLCFGVVDPAWRIGLGLLIALLGINALWAAIQAKAAWLRKLGPLP</sequence>
<proteinExistence type="predicted"/>
<keyword evidence="1" id="KW-1133">Transmembrane helix</keyword>
<evidence type="ECO:0000313" key="2">
    <source>
        <dbReference type="EMBL" id="SFI17255.1"/>
    </source>
</evidence>
<keyword evidence="1" id="KW-0812">Transmembrane</keyword>
<name>A0A1I3G188_9PSED</name>